<name>A0A4Q0A0B0_9FUNG</name>
<accession>A0A4Q0A0B0</accession>
<dbReference type="AlphaFoldDB" id="A0A4Q0A0B0"/>
<evidence type="ECO:0000256" key="1">
    <source>
        <dbReference type="SAM" id="SignalP"/>
    </source>
</evidence>
<keyword evidence="3" id="KW-1185">Reference proteome</keyword>
<proteinExistence type="predicted"/>
<organism evidence="2 3">
    <name type="scientific">Dimargaris cristalligena</name>
    <dbReference type="NCBI Taxonomy" id="215637"/>
    <lineage>
        <taxon>Eukaryota</taxon>
        <taxon>Fungi</taxon>
        <taxon>Fungi incertae sedis</taxon>
        <taxon>Zoopagomycota</taxon>
        <taxon>Kickxellomycotina</taxon>
        <taxon>Dimargaritomycetes</taxon>
        <taxon>Dimargaritales</taxon>
        <taxon>Dimargaritaceae</taxon>
        <taxon>Dimargaris</taxon>
    </lineage>
</organism>
<feature type="chain" id="PRO_5020916371" evidence="1">
    <location>
        <begin position="22"/>
        <end position="451"/>
    </location>
</feature>
<dbReference type="Proteomes" id="UP000268162">
    <property type="component" value="Unassembled WGS sequence"/>
</dbReference>
<protein>
    <submittedName>
        <fullName evidence="2">Uncharacterized protein</fullName>
    </submittedName>
</protein>
<sequence length="451" mass="50682">MKVCIAPTLLAFFSFATLGRATETPDETLGNLIEQLLPYELRVAIGHQLSIGDFVRKADFINQSLVQNHLAITNRINKLLEDTSIALEAVETLDQRVPENSAQQILQFTADFYSLARLESWAQMMGSFLSEFQDIPLNQDTLDESSIDDENPMSYRPIEFFKLISANRLAPILQKETWRVVSVPALSAFQLRQLFPLVPYANAGTMVYLERIYRSTSTHFSLLHEPQSTMDTHFGTALRLAPESVDALQLARTPVGGSIELAIPMITWYLHHRQWTTELDKFFTALLRSVPSEAGGNGQHRISHVAGSVAYLSLTLAAIRKDSARVKMLSELLVTVEIFDGADQRVSHTFESQKQPFIECLAARDLTDVARFLANTWGVEVSLNNYNADRTTCWYQYLGSRWFTLTPKGELGVQVPINLLGITLEANQYMDPGVQTDFPSFQPVERAVESV</sequence>
<gene>
    <name evidence="2" type="ORF">BJ085DRAFT_29807</name>
</gene>
<evidence type="ECO:0000313" key="2">
    <source>
        <dbReference type="EMBL" id="RKP38861.1"/>
    </source>
</evidence>
<keyword evidence="1" id="KW-0732">Signal</keyword>
<evidence type="ECO:0000313" key="3">
    <source>
        <dbReference type="Proteomes" id="UP000268162"/>
    </source>
</evidence>
<feature type="signal peptide" evidence="1">
    <location>
        <begin position="1"/>
        <end position="21"/>
    </location>
</feature>
<dbReference type="EMBL" id="ML002322">
    <property type="protein sequence ID" value="RKP38861.1"/>
    <property type="molecule type" value="Genomic_DNA"/>
</dbReference>
<reference evidence="3" key="1">
    <citation type="journal article" date="2018" name="Nat. Microbiol.">
        <title>Leveraging single-cell genomics to expand the fungal tree of life.</title>
        <authorList>
            <person name="Ahrendt S.R."/>
            <person name="Quandt C.A."/>
            <person name="Ciobanu D."/>
            <person name="Clum A."/>
            <person name="Salamov A."/>
            <person name="Andreopoulos B."/>
            <person name="Cheng J.F."/>
            <person name="Woyke T."/>
            <person name="Pelin A."/>
            <person name="Henrissat B."/>
            <person name="Reynolds N.K."/>
            <person name="Benny G.L."/>
            <person name="Smith M.E."/>
            <person name="James T.Y."/>
            <person name="Grigoriev I.V."/>
        </authorList>
    </citation>
    <scope>NUCLEOTIDE SEQUENCE [LARGE SCALE GENOMIC DNA]</scope>
    <source>
        <strain evidence="3">RSA 468</strain>
    </source>
</reference>